<dbReference type="NCBIfam" id="TIGR01782">
    <property type="entry name" value="TonB-Xanth-Caul"/>
    <property type="match status" value="1"/>
</dbReference>
<dbReference type="InterPro" id="IPR037066">
    <property type="entry name" value="Plug_dom_sf"/>
</dbReference>
<evidence type="ECO:0000256" key="7">
    <source>
        <dbReference type="ARBA" id="ARBA00023237"/>
    </source>
</evidence>
<name>A0A8J6QFV2_9GAMM</name>
<feature type="domain" description="TonB-dependent receptor plug" evidence="12">
    <location>
        <begin position="56"/>
        <end position="156"/>
    </location>
</feature>
<keyword evidence="10" id="KW-0732">Signal</keyword>
<dbReference type="PROSITE" id="PS52016">
    <property type="entry name" value="TONB_DEPENDENT_REC_3"/>
    <property type="match status" value="1"/>
</dbReference>
<keyword evidence="14" id="KW-1185">Reference proteome</keyword>
<reference evidence="13" key="1">
    <citation type="submission" date="2020-09" db="EMBL/GenBank/DDBJ databases">
        <title>A novel bacterium of genus Neiella, isolated from South China Sea.</title>
        <authorList>
            <person name="Huang H."/>
            <person name="Mo K."/>
            <person name="Hu Y."/>
        </authorList>
    </citation>
    <scope>NUCLEOTIDE SEQUENCE</scope>
    <source>
        <strain evidence="13">HB171785</strain>
    </source>
</reference>
<keyword evidence="2 8" id="KW-0813">Transport</keyword>
<gene>
    <name evidence="13" type="ORF">IC617_06295</name>
</gene>
<dbReference type="InterPro" id="IPR000531">
    <property type="entry name" value="Beta-barrel_TonB"/>
</dbReference>
<organism evidence="13 14">
    <name type="scientific">Neiella litorisoli</name>
    <dbReference type="NCBI Taxonomy" id="2771431"/>
    <lineage>
        <taxon>Bacteria</taxon>
        <taxon>Pseudomonadati</taxon>
        <taxon>Pseudomonadota</taxon>
        <taxon>Gammaproteobacteria</taxon>
        <taxon>Alteromonadales</taxon>
        <taxon>Echinimonadaceae</taxon>
        <taxon>Neiella</taxon>
    </lineage>
</organism>
<evidence type="ECO:0000256" key="4">
    <source>
        <dbReference type="ARBA" id="ARBA00022692"/>
    </source>
</evidence>
<keyword evidence="13" id="KW-0675">Receptor</keyword>
<evidence type="ECO:0000259" key="12">
    <source>
        <dbReference type="Pfam" id="PF07715"/>
    </source>
</evidence>
<dbReference type="Proteomes" id="UP000638014">
    <property type="component" value="Unassembled WGS sequence"/>
</dbReference>
<feature type="chain" id="PRO_5035161273" evidence="10">
    <location>
        <begin position="25"/>
        <end position="932"/>
    </location>
</feature>
<dbReference type="Gene3D" id="2.40.170.20">
    <property type="entry name" value="TonB-dependent receptor, beta-barrel domain"/>
    <property type="match status" value="1"/>
</dbReference>
<dbReference type="InterPro" id="IPR039426">
    <property type="entry name" value="TonB-dep_rcpt-like"/>
</dbReference>
<dbReference type="AlphaFoldDB" id="A0A8J6QFV2"/>
<dbReference type="EMBL" id="JACXAF010000006">
    <property type="protein sequence ID" value="MBD1389034.1"/>
    <property type="molecule type" value="Genomic_DNA"/>
</dbReference>
<evidence type="ECO:0000256" key="1">
    <source>
        <dbReference type="ARBA" id="ARBA00004571"/>
    </source>
</evidence>
<feature type="signal peptide" evidence="10">
    <location>
        <begin position="1"/>
        <end position="24"/>
    </location>
</feature>
<evidence type="ECO:0000256" key="5">
    <source>
        <dbReference type="ARBA" id="ARBA00023077"/>
    </source>
</evidence>
<dbReference type="InterPro" id="IPR010104">
    <property type="entry name" value="TonB_rcpt_bac"/>
</dbReference>
<evidence type="ECO:0000259" key="11">
    <source>
        <dbReference type="Pfam" id="PF00593"/>
    </source>
</evidence>
<evidence type="ECO:0000313" key="13">
    <source>
        <dbReference type="EMBL" id="MBD1389034.1"/>
    </source>
</evidence>
<dbReference type="InterPro" id="IPR036942">
    <property type="entry name" value="Beta-barrel_TonB_sf"/>
</dbReference>
<evidence type="ECO:0000256" key="8">
    <source>
        <dbReference type="PROSITE-ProRule" id="PRU01360"/>
    </source>
</evidence>
<dbReference type="SUPFAM" id="SSF56935">
    <property type="entry name" value="Porins"/>
    <property type="match status" value="1"/>
</dbReference>
<protein>
    <submittedName>
        <fullName evidence="13">TonB-dependent receptor</fullName>
    </submittedName>
</protein>
<feature type="domain" description="TonB-dependent receptor-like beta-barrel" evidence="11">
    <location>
        <begin position="386"/>
        <end position="898"/>
    </location>
</feature>
<accession>A0A8J6QFV2</accession>
<proteinExistence type="inferred from homology"/>
<evidence type="ECO:0000256" key="6">
    <source>
        <dbReference type="ARBA" id="ARBA00023136"/>
    </source>
</evidence>
<evidence type="ECO:0000256" key="3">
    <source>
        <dbReference type="ARBA" id="ARBA00022452"/>
    </source>
</evidence>
<comment type="subcellular location">
    <subcellularLocation>
        <location evidence="1 8">Cell outer membrane</location>
        <topology evidence="1 8">Multi-pass membrane protein</topology>
    </subcellularLocation>
</comment>
<dbReference type="PANTHER" id="PTHR40980">
    <property type="entry name" value="PLUG DOMAIN-CONTAINING PROTEIN"/>
    <property type="match status" value="1"/>
</dbReference>
<evidence type="ECO:0000256" key="9">
    <source>
        <dbReference type="RuleBase" id="RU003357"/>
    </source>
</evidence>
<evidence type="ECO:0000256" key="10">
    <source>
        <dbReference type="SAM" id="SignalP"/>
    </source>
</evidence>
<evidence type="ECO:0000256" key="2">
    <source>
        <dbReference type="ARBA" id="ARBA00022448"/>
    </source>
</evidence>
<comment type="similarity">
    <text evidence="8 9">Belongs to the TonB-dependent receptor family.</text>
</comment>
<keyword evidence="4 8" id="KW-0812">Transmembrane</keyword>
<evidence type="ECO:0000313" key="14">
    <source>
        <dbReference type="Proteomes" id="UP000638014"/>
    </source>
</evidence>
<dbReference type="PANTHER" id="PTHR40980:SF3">
    <property type="entry name" value="TONB-DEPENDENT RECEPTOR-LIKE BETA-BARREL DOMAIN-CONTAINING PROTEIN"/>
    <property type="match status" value="1"/>
</dbReference>
<dbReference type="Pfam" id="PF07715">
    <property type="entry name" value="Plug"/>
    <property type="match status" value="1"/>
</dbReference>
<keyword evidence="7 8" id="KW-0998">Cell outer membrane</keyword>
<comment type="caution">
    <text evidence="13">The sequence shown here is derived from an EMBL/GenBank/DDBJ whole genome shotgun (WGS) entry which is preliminary data.</text>
</comment>
<dbReference type="InterPro" id="IPR012910">
    <property type="entry name" value="Plug_dom"/>
</dbReference>
<keyword evidence="6 8" id="KW-0472">Membrane</keyword>
<keyword evidence="3 8" id="KW-1134">Transmembrane beta strand</keyword>
<dbReference type="Pfam" id="PF00593">
    <property type="entry name" value="TonB_dep_Rec_b-barrel"/>
    <property type="match status" value="1"/>
</dbReference>
<dbReference type="Gene3D" id="2.170.130.10">
    <property type="entry name" value="TonB-dependent receptor, plug domain"/>
    <property type="match status" value="1"/>
</dbReference>
<dbReference type="RefSeq" id="WP_191144134.1">
    <property type="nucleotide sequence ID" value="NZ_JACXAF010000006.1"/>
</dbReference>
<sequence length="932" mass="104782">MLKRTLIANAVVAALACSVPTLYAAENDQTEAAADETEVIQVTGIRGSLSKAINIKRESYQLVDAIVAEDIGKFPDNNVVEALQRVSGVQVTDRGAGEVNTVTIRGLTDVTTTVNGRQIFTASGRSVALADMPAALLETVEVYKTRSASQVGSGIAGQIDISTQRPFNFEGSKVVFAGRAIYQDQADEVDPNLSLLLSNRWETSHGDFGALVNVSYAETSYRDQGVAPGAFVPFMTMNPADGFGQLERIFPTDPRVTESPIWEPGLEQGLPWNAGATLDINGVPTEYYLSRDAVFANDFTGERERPAANISLQWAPNDSSEYVFEAFYNGYRNESFNSLMFTFVDWWGGVDDSNPPILYKDTNIIKERYVSSPYGFNSGDLTKESTDSYVFALGGKWDLTDDFFLSSDLYYQDSTFESDFIAMRTDRVAHGLYVDFNDKNGLPALEFFDNPDTDVNEADLTDPSLWNVAQLYDNGGKRKGDAVTLHLDAEYFAEWNGIERIAFGGMYDVRNSSEYTRGVDGFLGQPLSDLDEGLVHITKGFYDGKADIPTAWAVADGHYIHKHRDQFRELYGFPEDQLVLEQTFDIEETTTSLYFEMDYVNELFGREFDAQIGLRYEHVDRDMDFFNVDADPITKSSASNSNESWLPSLVMRYHLTDDIIARFAYTETIRQPDFVQLNAYIDYQEDVTNIGYGQAFGGNPDLAPVESKNYDISLEYYFNEGSSVYATWFKRDIEGFVYDSLRVVDYQAPGEDEPYPYILSQPDNASDGTLKGWELGAIYIPEGLPDMLEGIGAQASATILDSEQDLPVYDEEGELKGYNTRDMFGVSDKSYSTVLFMEKEKFDMRLSYVWRDDFLANYEAALFANPRGVYRRPEESMDFQFSYFVNDDLTVTFDATNITEEIYKSYYEYPKTHNLGNSLYSRTFAVGIRYSI</sequence>
<dbReference type="GO" id="GO:0009279">
    <property type="term" value="C:cell outer membrane"/>
    <property type="evidence" value="ECO:0007669"/>
    <property type="project" value="UniProtKB-SubCell"/>
</dbReference>
<keyword evidence="5 9" id="KW-0798">TonB box</keyword>
<dbReference type="PROSITE" id="PS51257">
    <property type="entry name" value="PROKAR_LIPOPROTEIN"/>
    <property type="match status" value="1"/>
</dbReference>